<evidence type="ECO:0000256" key="5">
    <source>
        <dbReference type="ARBA" id="ARBA00017985"/>
    </source>
</evidence>
<dbReference type="InterPro" id="IPR026040">
    <property type="entry name" value="HyI-like"/>
</dbReference>
<protein>
    <recommendedName>
        <fullName evidence="5 7">Putative hydroxypyruvate isomerase</fullName>
        <ecNumber evidence="4 7">5.3.1.22</ecNumber>
    </recommendedName>
</protein>
<evidence type="ECO:0000256" key="2">
    <source>
        <dbReference type="ARBA" id="ARBA00002968"/>
    </source>
</evidence>
<dbReference type="EC" id="5.3.1.22" evidence="4 7"/>
<dbReference type="PANTHER" id="PTHR43489:SF6">
    <property type="entry name" value="HYDROXYPYRUVATE ISOMERASE-RELATED"/>
    <property type="match status" value="1"/>
</dbReference>
<keyword evidence="6 7" id="KW-0413">Isomerase</keyword>
<name>A0A0A9XPZ8_LYGHE</name>
<comment type="catalytic activity">
    <reaction evidence="1 7">
        <text>3-hydroxypyruvate = 2-hydroxy-3-oxopropanoate</text>
        <dbReference type="Rhea" id="RHEA:11952"/>
        <dbReference type="ChEBI" id="CHEBI:17180"/>
        <dbReference type="ChEBI" id="CHEBI:57978"/>
        <dbReference type="EC" id="5.3.1.22"/>
    </reaction>
</comment>
<evidence type="ECO:0000313" key="10">
    <source>
        <dbReference type="EMBL" id="JAG21691.1"/>
    </source>
</evidence>
<reference evidence="10" key="1">
    <citation type="journal article" date="2014" name="PLoS ONE">
        <title>Transcriptome-Based Identification of ABC Transporters in the Western Tarnished Plant Bug Lygus hesperus.</title>
        <authorList>
            <person name="Hull J.J."/>
            <person name="Chaney K."/>
            <person name="Geib S.M."/>
            <person name="Fabrick J.A."/>
            <person name="Brent C.S."/>
            <person name="Walsh D."/>
            <person name="Lavine L.C."/>
        </authorList>
    </citation>
    <scope>NUCLEOTIDE SEQUENCE</scope>
</reference>
<dbReference type="GO" id="GO:0008903">
    <property type="term" value="F:hydroxypyruvate isomerase activity"/>
    <property type="evidence" value="ECO:0007669"/>
    <property type="project" value="UniProtKB-EC"/>
</dbReference>
<evidence type="ECO:0000256" key="1">
    <source>
        <dbReference type="ARBA" id="ARBA00000476"/>
    </source>
</evidence>
<dbReference type="PIRSF" id="PIRSF006241">
    <property type="entry name" value="HyI"/>
    <property type="match status" value="1"/>
</dbReference>
<keyword evidence="10" id="KW-0670">Pyruvate</keyword>
<comment type="similarity">
    <text evidence="3 7">Belongs to the hyi family.</text>
</comment>
<dbReference type="PANTHER" id="PTHR43489">
    <property type="entry name" value="ISOMERASE"/>
    <property type="match status" value="1"/>
</dbReference>
<dbReference type="GO" id="GO:0046487">
    <property type="term" value="P:glyoxylate metabolic process"/>
    <property type="evidence" value="ECO:0007669"/>
    <property type="project" value="TreeGrafter"/>
</dbReference>
<proteinExistence type="inferred from homology"/>
<dbReference type="FunFam" id="3.20.20.150:FF:000007">
    <property type="entry name" value="Hydroxypyruvate isomerase"/>
    <property type="match status" value="1"/>
</dbReference>
<evidence type="ECO:0000259" key="9">
    <source>
        <dbReference type="Pfam" id="PF01261"/>
    </source>
</evidence>
<evidence type="ECO:0000256" key="3">
    <source>
        <dbReference type="ARBA" id="ARBA00005962"/>
    </source>
</evidence>
<reference evidence="11" key="3">
    <citation type="journal article" date="2016" name="Gigascience">
        <title>De novo construction of an expanded transcriptome assembly for the western tarnished plant bug, Lygus hesperus.</title>
        <authorList>
            <person name="Tassone E.E."/>
            <person name="Geib S.M."/>
            <person name="Hall B."/>
            <person name="Fabrick J.A."/>
            <person name="Brent C.S."/>
            <person name="Hull J.J."/>
        </authorList>
    </citation>
    <scope>NUCLEOTIDE SEQUENCE</scope>
</reference>
<feature type="active site" description="Proton donor/acceptor" evidence="8">
    <location>
        <position position="150"/>
    </location>
</feature>
<evidence type="ECO:0000256" key="8">
    <source>
        <dbReference type="PIRSR" id="PIRSR006241-50"/>
    </source>
</evidence>
<reference evidence="10" key="2">
    <citation type="submission" date="2014-07" db="EMBL/GenBank/DDBJ databases">
        <authorList>
            <person name="Hull J."/>
        </authorList>
    </citation>
    <scope>NUCLEOTIDE SEQUENCE</scope>
</reference>
<dbReference type="Gene3D" id="3.20.20.150">
    <property type="entry name" value="Divalent-metal-dependent TIM barrel enzymes"/>
    <property type="match status" value="1"/>
</dbReference>
<dbReference type="InterPro" id="IPR036237">
    <property type="entry name" value="Xyl_isomerase-like_sf"/>
</dbReference>
<dbReference type="InterPro" id="IPR050417">
    <property type="entry name" value="Sugar_Epim/Isomerase"/>
</dbReference>
<organism evidence="10">
    <name type="scientific">Lygus hesperus</name>
    <name type="common">Western plant bug</name>
    <dbReference type="NCBI Taxonomy" id="30085"/>
    <lineage>
        <taxon>Eukaryota</taxon>
        <taxon>Metazoa</taxon>
        <taxon>Ecdysozoa</taxon>
        <taxon>Arthropoda</taxon>
        <taxon>Hexapoda</taxon>
        <taxon>Insecta</taxon>
        <taxon>Pterygota</taxon>
        <taxon>Neoptera</taxon>
        <taxon>Paraneoptera</taxon>
        <taxon>Hemiptera</taxon>
        <taxon>Heteroptera</taxon>
        <taxon>Panheteroptera</taxon>
        <taxon>Cimicomorpha</taxon>
        <taxon>Miridae</taxon>
        <taxon>Mirini</taxon>
        <taxon>Lygus</taxon>
    </lineage>
</organism>
<feature type="active site" description="Proton donor/acceptor" evidence="8">
    <location>
        <position position="248"/>
    </location>
</feature>
<evidence type="ECO:0000256" key="6">
    <source>
        <dbReference type="ARBA" id="ARBA00023235"/>
    </source>
</evidence>
<dbReference type="SUPFAM" id="SSF51658">
    <property type="entry name" value="Xylose isomerase-like"/>
    <property type="match status" value="1"/>
</dbReference>
<accession>A0A0A9XPZ8</accession>
<dbReference type="InterPro" id="IPR013022">
    <property type="entry name" value="Xyl_isomerase-like_TIM-brl"/>
</dbReference>
<dbReference type="EMBL" id="GDHC01014855">
    <property type="protein sequence ID" value="JAQ03774.1"/>
    <property type="molecule type" value="Transcribed_RNA"/>
</dbReference>
<comment type="function">
    <text evidence="2 7">Catalyzes the reversible isomerization between hydroxypyruvate and 2-hydroxy-3-oxopropanoate (also termed tartronate semialdehyde).</text>
</comment>
<dbReference type="AlphaFoldDB" id="A0A0A9XPZ8"/>
<gene>
    <name evidence="10" type="primary">hyi</name>
    <name evidence="10" type="ORF">CM83_30377</name>
    <name evidence="11" type="ORF">g.31876</name>
</gene>
<dbReference type="Pfam" id="PF01261">
    <property type="entry name" value="AP_endonuc_2"/>
    <property type="match status" value="1"/>
</dbReference>
<sequence>MASTVAQKFRICANLDFMFQEHASLVSRYSEAARLGFKGVETAVPYLVPAEELLTTLKRTGLTQVLINTPVGDVSLGEVGFASLPGKENAFLEGIQTAISYATTLQCKLIHIMAGLVTAHPLELHEKTYVQNLQRAVPLLEKAGIVAVIEPINQHSVPNYFLSDYDKAISVIENLKTENFGLLLDLFHLQQIKGNVTRNIKKYLPYTKHVQIAQVPERHEPNSFGELNYSYIFHHLNECNYSNWVGLEYRPANATEDGLKWVDECGVRF</sequence>
<evidence type="ECO:0000256" key="7">
    <source>
        <dbReference type="PIRNR" id="PIRNR006241"/>
    </source>
</evidence>
<feature type="domain" description="Xylose isomerase-like TIM barrel" evidence="9">
    <location>
        <begin position="31"/>
        <end position="265"/>
    </location>
</feature>
<evidence type="ECO:0000313" key="11">
    <source>
        <dbReference type="EMBL" id="JAQ03774.1"/>
    </source>
</evidence>
<evidence type="ECO:0000256" key="4">
    <source>
        <dbReference type="ARBA" id="ARBA00012570"/>
    </source>
</evidence>
<dbReference type="EMBL" id="GBHO01021913">
    <property type="protein sequence ID" value="JAG21691.1"/>
    <property type="molecule type" value="Transcribed_RNA"/>
</dbReference>